<dbReference type="SUPFAM" id="SSF52096">
    <property type="entry name" value="ClpP/crotonase"/>
    <property type="match status" value="1"/>
</dbReference>
<dbReference type="RefSeq" id="WP_054781250.1">
    <property type="nucleotide sequence ID" value="NZ_JBHMAS010000071.1"/>
</dbReference>
<dbReference type="InterPro" id="IPR051053">
    <property type="entry name" value="ECH/Chromodomain_protein"/>
</dbReference>
<organism evidence="2 3">
    <name type="scientific">Rhodococcus baikonurensis</name>
    <dbReference type="NCBI Taxonomy" id="172041"/>
    <lineage>
        <taxon>Bacteria</taxon>
        <taxon>Bacillati</taxon>
        <taxon>Actinomycetota</taxon>
        <taxon>Actinomycetes</taxon>
        <taxon>Mycobacteriales</taxon>
        <taxon>Nocardiaceae</taxon>
        <taxon>Rhodococcus</taxon>
        <taxon>Rhodococcus erythropolis group</taxon>
    </lineage>
</organism>
<protein>
    <submittedName>
        <fullName evidence="2">Crotonase/enoyl-CoA hydratase family protein</fullName>
    </submittedName>
</protein>
<comment type="similarity">
    <text evidence="1">Belongs to the enoyl-CoA hydratase/isomerase family.</text>
</comment>
<dbReference type="Pfam" id="PF00378">
    <property type="entry name" value="ECH_1"/>
    <property type="match status" value="2"/>
</dbReference>
<dbReference type="PANTHER" id="PTHR43684:SF4">
    <property type="entry name" value="ENOYL-COA HYDRATASE_ISOMERASE FAMILY PROTEIN (AFU_ORTHOLOGUE AFUA_1G01890)"/>
    <property type="match status" value="1"/>
</dbReference>
<gene>
    <name evidence="2" type="ORF">ACFFQ6_28455</name>
</gene>
<dbReference type="Proteomes" id="UP001589587">
    <property type="component" value="Unassembled WGS sequence"/>
</dbReference>
<sequence>MQTFTTISLSIATGIATVTLDRPDRLNAFTDEMEAELIAAYDLCDADDDVQVIVLTGSGRAFCAGMDLVDGADAFDAWRTSVTAPPGTQYEVDGETLPMRRDGGGRVVLRMYACRKPIIAAINGAAVGVGATMVLAADIRLASDRARFGYVFNRRGVVPESCSTWFLPRVVPIQVAMEWMLTGRVFPAAEAHENGLVRSVHAPDNLLAAAYELAREIVESTSPVSAALTRQLVWRMLGAPHPMLAHTAETNALNVRGVSADAREGFAAFLDKRPPKFPDHVSTHMPDVVTDLLPESDFDATKLRGQR</sequence>
<evidence type="ECO:0000256" key="1">
    <source>
        <dbReference type="ARBA" id="ARBA00005254"/>
    </source>
</evidence>
<dbReference type="PANTHER" id="PTHR43684">
    <property type="match status" value="1"/>
</dbReference>
<dbReference type="NCBIfam" id="NF006109">
    <property type="entry name" value="PRK08260.1"/>
    <property type="match status" value="1"/>
</dbReference>
<dbReference type="Gene3D" id="1.10.12.10">
    <property type="entry name" value="Lyase 2-enoyl-coa Hydratase, Chain A, domain 2"/>
    <property type="match status" value="1"/>
</dbReference>
<reference evidence="2 3" key="1">
    <citation type="submission" date="2024-09" db="EMBL/GenBank/DDBJ databases">
        <authorList>
            <person name="Sun Q."/>
            <person name="Mori K."/>
        </authorList>
    </citation>
    <scope>NUCLEOTIDE SEQUENCE [LARGE SCALE GENOMIC DNA]</scope>
    <source>
        <strain evidence="2 3">JCM 11411</strain>
    </source>
</reference>
<proteinExistence type="inferred from homology"/>
<dbReference type="InterPro" id="IPR029045">
    <property type="entry name" value="ClpP/crotonase-like_dom_sf"/>
</dbReference>
<name>A0ABV5XMC4_9NOCA</name>
<accession>A0ABV5XMC4</accession>
<dbReference type="EMBL" id="JBHMAS010000071">
    <property type="protein sequence ID" value="MFB9783640.1"/>
    <property type="molecule type" value="Genomic_DNA"/>
</dbReference>
<dbReference type="InterPro" id="IPR014748">
    <property type="entry name" value="Enoyl-CoA_hydra_C"/>
</dbReference>
<dbReference type="InterPro" id="IPR001753">
    <property type="entry name" value="Enoyl-CoA_hydra/iso"/>
</dbReference>
<dbReference type="Gene3D" id="3.90.226.10">
    <property type="entry name" value="2-enoyl-CoA Hydratase, Chain A, domain 1"/>
    <property type="match status" value="1"/>
</dbReference>
<keyword evidence="3" id="KW-1185">Reference proteome</keyword>
<dbReference type="CDD" id="cd06558">
    <property type="entry name" value="crotonase-like"/>
    <property type="match status" value="1"/>
</dbReference>
<comment type="caution">
    <text evidence="2">The sequence shown here is derived from an EMBL/GenBank/DDBJ whole genome shotgun (WGS) entry which is preliminary data.</text>
</comment>
<evidence type="ECO:0000313" key="3">
    <source>
        <dbReference type="Proteomes" id="UP001589587"/>
    </source>
</evidence>
<evidence type="ECO:0000313" key="2">
    <source>
        <dbReference type="EMBL" id="MFB9783640.1"/>
    </source>
</evidence>